<organism evidence="3">
    <name type="scientific">viral metagenome</name>
    <dbReference type="NCBI Taxonomy" id="1070528"/>
    <lineage>
        <taxon>unclassified sequences</taxon>
        <taxon>metagenomes</taxon>
        <taxon>organismal metagenomes</taxon>
    </lineage>
</organism>
<name>A0A6C0H647_9ZZZZ</name>
<protein>
    <recommendedName>
        <fullName evidence="2">NADAR domain-containing protein</fullName>
    </recommendedName>
</protein>
<feature type="domain" description="NADAR" evidence="2">
    <location>
        <begin position="499"/>
        <end position="605"/>
    </location>
</feature>
<dbReference type="SUPFAM" id="SSF143990">
    <property type="entry name" value="YbiA-like"/>
    <property type="match status" value="1"/>
</dbReference>
<dbReference type="Pfam" id="PF08719">
    <property type="entry name" value="NADAR"/>
    <property type="match status" value="1"/>
</dbReference>
<keyword evidence="1" id="KW-0175">Coiled coil</keyword>
<dbReference type="InterPro" id="IPR012816">
    <property type="entry name" value="NADAR"/>
</dbReference>
<accession>A0A6C0H647</accession>
<evidence type="ECO:0000259" key="2">
    <source>
        <dbReference type="Pfam" id="PF08719"/>
    </source>
</evidence>
<feature type="coiled-coil region" evidence="1">
    <location>
        <begin position="234"/>
        <end position="268"/>
    </location>
</feature>
<dbReference type="CDD" id="cd15457">
    <property type="entry name" value="NADAR"/>
    <property type="match status" value="1"/>
</dbReference>
<dbReference type="AlphaFoldDB" id="A0A6C0H647"/>
<dbReference type="InterPro" id="IPR037238">
    <property type="entry name" value="YbiA-like_sf"/>
</dbReference>
<dbReference type="EMBL" id="MN739881">
    <property type="protein sequence ID" value="QHT75686.1"/>
    <property type="molecule type" value="Genomic_DNA"/>
</dbReference>
<proteinExistence type="predicted"/>
<evidence type="ECO:0000256" key="1">
    <source>
        <dbReference type="SAM" id="Coils"/>
    </source>
</evidence>
<sequence>MTIVSKYNNNVFYNEYESVYDDDDELESTVFRYNLMGEDCEITLGRRKTQKGISFYPIYLVCFNNCLKRIGIIELDPNKNNYFDKNGVLNLNKVIPKWFYFVNSDYIVKTINGETKNNNLKINYKIQNIPDIRKDIFITNSTFLLPPNLFCETKDDALKERSKYIERSSNKWIQRFMHNLNYSIQDNEGGGDCFFASVRDAFSSIGQYTNVSKLRKKLSDFATDEVYHNYRHFYDSIFNEMNDSQKKLKMLEDKYVQLKNNLKNSINDSVKKNIYNEAKEIYDNILKIRDELEVSNILIKEFQFIKNINNLHDFKKLIMSCKFWAENWTIQSIEEILNVKFIILSSENYQKNDIDNVLLSFNSSSDSIDTFNPEFYIILDYNGNHYKLIGYKNHFIFTFDEIPYDLKIIIKNKCLENLGGNFLKIPQFSPNKQKKQNLPDNIYSSNLFSNNIVFILNDANDLPGKAPGENIPNQSVIEYSFLNKIPKWRKKLCNNYISIIEIDHRHWASVEHYLQANKFKNTCPEFYESFAIESKSLLSQNPEMAKSSGSSSGKYLGNIVRPKHCSIDPLYNPDKFIDKALLAKFTQHPDLKRILLETKNAKLMNYKRGKEPILAENLMIIRKKIESL</sequence>
<dbReference type="Gene3D" id="1.10.357.40">
    <property type="entry name" value="YbiA-like"/>
    <property type="match status" value="1"/>
</dbReference>
<reference evidence="3" key="1">
    <citation type="journal article" date="2020" name="Nature">
        <title>Giant virus diversity and host interactions through global metagenomics.</title>
        <authorList>
            <person name="Schulz F."/>
            <person name="Roux S."/>
            <person name="Paez-Espino D."/>
            <person name="Jungbluth S."/>
            <person name="Walsh D.A."/>
            <person name="Denef V.J."/>
            <person name="McMahon K.D."/>
            <person name="Konstantinidis K.T."/>
            <person name="Eloe-Fadrosh E.A."/>
            <person name="Kyrpides N.C."/>
            <person name="Woyke T."/>
        </authorList>
    </citation>
    <scope>NUCLEOTIDE SEQUENCE</scope>
    <source>
        <strain evidence="3">GVMAG-M-3300023179-71</strain>
    </source>
</reference>
<dbReference type="Gene3D" id="3.90.70.80">
    <property type="match status" value="1"/>
</dbReference>
<evidence type="ECO:0000313" key="3">
    <source>
        <dbReference type="EMBL" id="QHT75686.1"/>
    </source>
</evidence>